<accession>A0A1W4XL09</accession>
<evidence type="ECO:0000313" key="2">
    <source>
        <dbReference type="Proteomes" id="UP000192223"/>
    </source>
</evidence>
<feature type="compositionally biased region" description="Basic residues" evidence="1">
    <location>
        <begin position="629"/>
        <end position="644"/>
    </location>
</feature>
<feature type="region of interest" description="Disordered" evidence="1">
    <location>
        <begin position="403"/>
        <end position="474"/>
    </location>
</feature>
<dbReference type="KEGG" id="apln:108742438"/>
<name>A0A1W4XL09_AGRPL</name>
<sequence length="764" mass="86857">MFGNKLRSWMEAVRPKKKQQRKEKNSKNGYPNASAVYVTHIDTVCNSRFPENENTVQDVAVRKTIIGSECRYSGTNLSSPESAYSTGYSTDGTSPGAPPEYYVNIRTGTKYFRDGESCPGYRLINNNAQTNGNCTVVKKEQLPMSPYPSSSKINKKDDEVRQKKSVSNSIEPNLNSLNQNNLPLHKGIPTPISSPPSTRLPETIVTSSIMSPRQRNRIRTNPWLPGNSLSPGASSITLHSSRQEPFTSPLLNNSSNPRIMAFQNQKNPSKHGTSVQGESLSSSSCSSLSDENNPWDSNLLQMNPRLDMESDEDDEEDCTLNEMMGKYDESYVYEKETDILSDSDPTDCETDIDTGQDGGDEGEATEREFDFIDNGSLKEFGHLDKEIKNTGHCVYFNYEGHIRQSSRRRTTRRSQKTDSKNSNFEKRKRSNSFKKRPRHPEPIHNRPDTEQRAVKNGSRSAGTTPISIRKTKRLTTKYLQEEQQKKRSNSVSYTETISLIDKRDIEAEKKYKELIVEAEHILMTMKTNGISPRRLPTPTNKRVEMLRNGESPIKSDGYLRNRLIEDTANLHLSNIPSNVFNNTVCSPKKVNFASSNSRHLMKREIEIRHSPLEMANYQQNTIVKKKLLSPKLSRKSPKFRKKNSKSLTVRRGSSSSDDENEKRPKRNHVLSRKDFVCPQSEPVKRKNYFTDNKIFVHYNYKEGQLNPDLNKPYICNRSGLDVNNSGENLRQQVLLNTIANLKRSLEDQSASLKQVCRSSQNINV</sequence>
<keyword evidence="2" id="KW-1185">Reference proteome</keyword>
<organism evidence="2 3">
    <name type="scientific">Agrilus planipennis</name>
    <name type="common">Emerald ash borer</name>
    <name type="synonym">Agrilus marcopoli</name>
    <dbReference type="NCBI Taxonomy" id="224129"/>
    <lineage>
        <taxon>Eukaryota</taxon>
        <taxon>Metazoa</taxon>
        <taxon>Ecdysozoa</taxon>
        <taxon>Arthropoda</taxon>
        <taxon>Hexapoda</taxon>
        <taxon>Insecta</taxon>
        <taxon>Pterygota</taxon>
        <taxon>Neoptera</taxon>
        <taxon>Endopterygota</taxon>
        <taxon>Coleoptera</taxon>
        <taxon>Polyphaga</taxon>
        <taxon>Elateriformia</taxon>
        <taxon>Buprestoidea</taxon>
        <taxon>Buprestidae</taxon>
        <taxon>Agrilinae</taxon>
        <taxon>Agrilus</taxon>
    </lineage>
</organism>
<feature type="compositionally biased region" description="Polar residues" evidence="1">
    <location>
        <begin position="234"/>
        <end position="278"/>
    </location>
</feature>
<dbReference type="Proteomes" id="UP000192223">
    <property type="component" value="Unplaced"/>
</dbReference>
<dbReference type="GeneID" id="108742438"/>
<feature type="region of interest" description="Disordered" evidence="1">
    <location>
        <begin position="340"/>
        <end position="363"/>
    </location>
</feature>
<dbReference type="AlphaFoldDB" id="A0A1W4XL09"/>
<evidence type="ECO:0000313" key="3">
    <source>
        <dbReference type="RefSeq" id="XP_018333154.1"/>
    </source>
</evidence>
<feature type="compositionally biased region" description="Polar residues" evidence="1">
    <location>
        <begin position="457"/>
        <end position="466"/>
    </location>
</feature>
<dbReference type="FunCoup" id="A0A1W4XL09">
    <property type="interactions" value="6"/>
</dbReference>
<reference evidence="3" key="1">
    <citation type="submission" date="2025-08" db="UniProtKB">
        <authorList>
            <consortium name="RefSeq"/>
        </authorList>
    </citation>
    <scope>IDENTIFICATION</scope>
    <source>
        <tissue evidence="3">Entire body</tissue>
    </source>
</reference>
<feature type="compositionally biased region" description="Polar residues" evidence="1">
    <location>
        <begin position="290"/>
        <end position="300"/>
    </location>
</feature>
<feature type="region of interest" description="Disordered" evidence="1">
    <location>
        <begin position="139"/>
        <end position="159"/>
    </location>
</feature>
<feature type="compositionally biased region" description="Polar residues" evidence="1">
    <location>
        <begin position="645"/>
        <end position="655"/>
    </location>
</feature>
<dbReference type="RefSeq" id="XP_018333154.1">
    <property type="nucleotide sequence ID" value="XM_018477652.1"/>
</dbReference>
<gene>
    <name evidence="3" type="primary">LOC108742438</name>
</gene>
<feature type="region of interest" description="Disordered" evidence="1">
    <location>
        <begin position="234"/>
        <end position="300"/>
    </location>
</feature>
<evidence type="ECO:0000256" key="1">
    <source>
        <dbReference type="SAM" id="MobiDB-lite"/>
    </source>
</evidence>
<feature type="region of interest" description="Disordered" evidence="1">
    <location>
        <begin position="12"/>
        <end position="31"/>
    </location>
</feature>
<feature type="compositionally biased region" description="Basic residues" evidence="1">
    <location>
        <begin position="426"/>
        <end position="438"/>
    </location>
</feature>
<feature type="compositionally biased region" description="Low complexity" evidence="1">
    <location>
        <begin position="279"/>
        <end position="289"/>
    </location>
</feature>
<dbReference type="OrthoDB" id="6367309at2759"/>
<feature type="compositionally biased region" description="Basic residues" evidence="1">
    <location>
        <begin position="404"/>
        <end position="414"/>
    </location>
</feature>
<feature type="compositionally biased region" description="Basic and acidic residues" evidence="1">
    <location>
        <begin position="439"/>
        <end position="453"/>
    </location>
</feature>
<feature type="region of interest" description="Disordered" evidence="1">
    <location>
        <begin position="629"/>
        <end position="673"/>
    </location>
</feature>
<proteinExistence type="predicted"/>
<dbReference type="InParanoid" id="A0A1W4XL09"/>
<protein>
    <submittedName>
        <fullName evidence="3">Uncharacterized protein LOC108742438 isoform X1</fullName>
    </submittedName>
</protein>
<feature type="compositionally biased region" description="Basic and acidic residues" evidence="1">
    <location>
        <begin position="415"/>
        <end position="425"/>
    </location>
</feature>